<dbReference type="SUPFAM" id="SSF50998">
    <property type="entry name" value="Quinoprotein alcohol dehydrogenase-like"/>
    <property type="match status" value="1"/>
</dbReference>
<dbReference type="EMBL" id="LUTY01000099">
    <property type="protein sequence ID" value="OAD23919.1"/>
    <property type="molecule type" value="Genomic_DNA"/>
</dbReference>
<feature type="domain" description="Pyrrolo-quinoline quinone repeat" evidence="1">
    <location>
        <begin position="98"/>
        <end position="213"/>
    </location>
</feature>
<protein>
    <submittedName>
        <fullName evidence="2">Secreted protein containing PQQ-dependent enzyme</fullName>
        <ecNumber evidence="2">1.1.-.-</ecNumber>
    </submittedName>
</protein>
<keyword evidence="2" id="KW-0560">Oxidoreductase</keyword>
<dbReference type="AlphaFoldDB" id="A0A176S7U1"/>
<dbReference type="PANTHER" id="PTHR34512:SF30">
    <property type="entry name" value="OUTER MEMBRANE PROTEIN ASSEMBLY FACTOR BAMB"/>
    <property type="match status" value="1"/>
</dbReference>
<dbReference type="InterPro" id="IPR015943">
    <property type="entry name" value="WD40/YVTN_repeat-like_dom_sf"/>
</dbReference>
<dbReference type="InterPro" id="IPR011047">
    <property type="entry name" value="Quinoprotein_ADH-like_sf"/>
</dbReference>
<dbReference type="GO" id="GO:0016491">
    <property type="term" value="F:oxidoreductase activity"/>
    <property type="evidence" value="ECO:0007669"/>
    <property type="project" value="UniProtKB-KW"/>
</dbReference>
<dbReference type="Pfam" id="PF13360">
    <property type="entry name" value="PQQ_2"/>
    <property type="match status" value="2"/>
</dbReference>
<comment type="caution">
    <text evidence="2">The sequence shown here is derived from an EMBL/GenBank/DDBJ whole genome shotgun (WGS) entry which is preliminary data.</text>
</comment>
<accession>A0A176S7U1</accession>
<evidence type="ECO:0000259" key="1">
    <source>
        <dbReference type="Pfam" id="PF13360"/>
    </source>
</evidence>
<keyword evidence="3" id="KW-1185">Reference proteome</keyword>
<reference evidence="2 3" key="1">
    <citation type="submission" date="2016-05" db="EMBL/GenBank/DDBJ databases">
        <title>Single-cell genome of chain-forming Candidatus Thiomargarita nelsonii and comparison to other large sulfur-oxidizing bacteria.</title>
        <authorList>
            <person name="Winkel M."/>
            <person name="Salman V."/>
            <person name="Woyke T."/>
            <person name="Schulz-Vogt H."/>
            <person name="Richter M."/>
            <person name="Flood B."/>
            <person name="Bailey J."/>
            <person name="Amann R."/>
            <person name="Mussmann M."/>
        </authorList>
    </citation>
    <scope>NUCLEOTIDE SEQUENCE [LARGE SCALE GENOMIC DNA]</scope>
    <source>
        <strain evidence="2 3">THI036</strain>
    </source>
</reference>
<dbReference type="SMART" id="SM00564">
    <property type="entry name" value="PQQ"/>
    <property type="match status" value="5"/>
</dbReference>
<dbReference type="PANTHER" id="PTHR34512">
    <property type="entry name" value="CELL SURFACE PROTEIN"/>
    <property type="match status" value="1"/>
</dbReference>
<dbReference type="Proteomes" id="UP000076962">
    <property type="component" value="Unassembled WGS sequence"/>
</dbReference>
<name>A0A176S7U1_9GAMM</name>
<sequence>MYQSIYRFTIQPFSHLRLGLIFLSFVVHSPSVLAADWLHFGYDAQYTSYNPIENTINIGNISQLQRQWGIGCDDGWFSVISRAPAIFNDKLYTSGAGNRLTAYDAKNGQMLWQFGDGNLGWAPQPVVSDDGIIFYMEGSLPTYLYAVDADSGNMLWEAPIDFDLGYNNTALVTVDEANNVVYLVEYPFMGDGKLFALNKQTGEIVWYKSKVTDGVEFEGDYVLLSGGKIFVEGEVKVEPFWEDRMLCIDASSQEIEIIFEKPEEIEFDNISKYTLCNDKLIVTFSDRDDVFESISTLVVYDVTSQAVIWQKEYSTAITGTIACNTTKNVIYVPTEPYLYALDAATGQEIWKYQGYDAIYNPSIANGIVYFISDTNMYAVDENTGEKVFSYPLGNEGNETTQVAINDGMLYFSGNGGTCDLFALAETNIVDLVVNFGDNAGLWLWLNNSTWDQLHSLSPESLITGNLDGSSQDEIIIDFGPSYGIWLWMNNSNWAKLHSLSPESMVVGNI</sequence>
<dbReference type="InterPro" id="IPR018391">
    <property type="entry name" value="PQQ_b-propeller_rpt"/>
</dbReference>
<dbReference type="InterPro" id="IPR002372">
    <property type="entry name" value="PQQ_rpt_dom"/>
</dbReference>
<evidence type="ECO:0000313" key="3">
    <source>
        <dbReference type="Proteomes" id="UP000076962"/>
    </source>
</evidence>
<proteinExistence type="predicted"/>
<organism evidence="2 3">
    <name type="scientific">Candidatus Thiomargarita nelsonii</name>
    <dbReference type="NCBI Taxonomy" id="1003181"/>
    <lineage>
        <taxon>Bacteria</taxon>
        <taxon>Pseudomonadati</taxon>
        <taxon>Pseudomonadota</taxon>
        <taxon>Gammaproteobacteria</taxon>
        <taxon>Thiotrichales</taxon>
        <taxon>Thiotrichaceae</taxon>
        <taxon>Thiomargarita</taxon>
    </lineage>
</organism>
<evidence type="ECO:0000313" key="2">
    <source>
        <dbReference type="EMBL" id="OAD23919.1"/>
    </source>
</evidence>
<dbReference type="Gene3D" id="2.130.10.10">
    <property type="entry name" value="YVTN repeat-like/Quinoprotein amine dehydrogenase"/>
    <property type="match status" value="2"/>
</dbReference>
<feature type="non-terminal residue" evidence="2">
    <location>
        <position position="509"/>
    </location>
</feature>
<dbReference type="EC" id="1.1.-.-" evidence="2"/>
<gene>
    <name evidence="2" type="ORF">THIOM_000236</name>
</gene>
<feature type="domain" description="Pyrrolo-quinoline quinone repeat" evidence="1">
    <location>
        <begin position="296"/>
        <end position="395"/>
    </location>
</feature>